<comment type="caution">
    <text evidence="1">The sequence shown here is derived from an EMBL/GenBank/DDBJ whole genome shotgun (WGS) entry which is preliminary data.</text>
</comment>
<protein>
    <submittedName>
        <fullName evidence="1">Uncharacterized protein</fullName>
    </submittedName>
</protein>
<organism evidence="1">
    <name type="scientific">candidate division WOR-3 bacterium</name>
    <dbReference type="NCBI Taxonomy" id="2052148"/>
    <lineage>
        <taxon>Bacteria</taxon>
        <taxon>Bacteria division WOR-3</taxon>
    </lineage>
</organism>
<dbReference type="EMBL" id="DTHJ01000154">
    <property type="protein sequence ID" value="HHS63452.1"/>
    <property type="molecule type" value="Genomic_DNA"/>
</dbReference>
<proteinExistence type="predicted"/>
<sequence length="195" mass="21607">MVDEILNKIEDRGLGLPFISQKDGETTTSKTGEAQRQKFSQTATVVFETIGALGGIKIDTLEIVGSNQSLLCDIGEDDLVGHIYATAQTGVLENIHNAIKEIRARKKAEGVEEEKPKEKYEPEFLDQLKSIVQGYLGDFADRVFQNQIKAQRIKADELYEEDIRRLIFALGKAAGMIIGPTKGKDLTNKLLAKLK</sequence>
<accession>A0A7C6AH16</accession>
<name>A0A7C6AH16_UNCW3</name>
<reference evidence="1" key="1">
    <citation type="journal article" date="2020" name="mSystems">
        <title>Genome- and Community-Level Interaction Insights into Carbon Utilization and Element Cycling Functions of Hydrothermarchaeota in Hydrothermal Sediment.</title>
        <authorList>
            <person name="Zhou Z."/>
            <person name="Liu Y."/>
            <person name="Xu W."/>
            <person name="Pan J."/>
            <person name="Luo Z.H."/>
            <person name="Li M."/>
        </authorList>
    </citation>
    <scope>NUCLEOTIDE SEQUENCE [LARGE SCALE GENOMIC DNA]</scope>
    <source>
        <strain evidence="1">SpSt-783</strain>
    </source>
</reference>
<gene>
    <name evidence="1" type="ORF">ENV70_07590</name>
</gene>
<dbReference type="AlphaFoldDB" id="A0A7C6AH16"/>
<evidence type="ECO:0000313" key="1">
    <source>
        <dbReference type="EMBL" id="HHS63452.1"/>
    </source>
</evidence>